<sequence length="278" mass="31603">GNYSSLQVPRADLWWYCGGRVLRNTLPSNWKGTCAIVQLAIPFTLAFRENKASRGKEIRVKRSILGTSFDDRTYIDSFEVPQGIPDEFKARNQITASFESFLFWWVTVNKNVDWINYIYYNQQRFINYTRDAVKGISEQLDVNSRMTWENQMVQDMMLAEKGGVCVMLGEQRCTFIPNNTVPDGTITRALKGLTTLADELGENSGIDTSLTGWLETWFGKWKGIVELIFSVIVVAGILVAIGCCITPFVRCLIQRLVETAITKMLPLEPPPYDDNMLL</sequence>
<evidence type="ECO:0000256" key="2">
    <source>
        <dbReference type="ARBA" id="ARBA00004531"/>
    </source>
</evidence>
<keyword evidence="10" id="KW-0564">Palmitate</keyword>
<protein>
    <submittedName>
        <fullName evidence="15">SYNA protein</fullName>
    </submittedName>
</protein>
<evidence type="ECO:0000256" key="5">
    <source>
        <dbReference type="ARBA" id="ARBA00022581"/>
    </source>
</evidence>
<keyword evidence="12" id="KW-0325">Glycoprotein</keyword>
<keyword evidence="6 14" id="KW-0812">Transmembrane</keyword>
<evidence type="ECO:0000256" key="7">
    <source>
        <dbReference type="ARBA" id="ARBA00022870"/>
    </source>
</evidence>
<keyword evidence="7" id="KW-1043">Host membrane</keyword>
<evidence type="ECO:0000313" key="15">
    <source>
        <dbReference type="EMBL" id="NXV77165.1"/>
    </source>
</evidence>
<feature type="transmembrane region" description="Helical" evidence="14">
    <location>
        <begin position="227"/>
        <end position="249"/>
    </location>
</feature>
<dbReference type="EMBL" id="VZUJ01079895">
    <property type="protein sequence ID" value="NXV77165.1"/>
    <property type="molecule type" value="Genomic_DNA"/>
</dbReference>
<dbReference type="Gene3D" id="1.10.287.210">
    <property type="match status" value="1"/>
</dbReference>
<keyword evidence="16" id="KW-1185">Reference proteome</keyword>
<organism evidence="15 16">
    <name type="scientific">Atlantisia rogersi</name>
    <name type="common">Inaccessible Island rail</name>
    <dbReference type="NCBI Taxonomy" id="2478892"/>
    <lineage>
        <taxon>Eukaryota</taxon>
        <taxon>Metazoa</taxon>
        <taxon>Chordata</taxon>
        <taxon>Craniata</taxon>
        <taxon>Vertebrata</taxon>
        <taxon>Euteleostomi</taxon>
        <taxon>Archelosauria</taxon>
        <taxon>Archosauria</taxon>
        <taxon>Dinosauria</taxon>
        <taxon>Saurischia</taxon>
        <taxon>Theropoda</taxon>
        <taxon>Coelurosauria</taxon>
        <taxon>Aves</taxon>
        <taxon>Neognathae</taxon>
        <taxon>Neoaves</taxon>
        <taxon>Gruiformes</taxon>
        <taxon>Rallidae</taxon>
        <taxon>Atlantisia</taxon>
    </lineage>
</organism>
<dbReference type="InterPro" id="IPR018154">
    <property type="entry name" value="TLV/ENV_coat_polyprotein"/>
</dbReference>
<keyword evidence="4" id="KW-1032">Host cell membrane</keyword>
<evidence type="ECO:0000256" key="14">
    <source>
        <dbReference type="SAM" id="Phobius"/>
    </source>
</evidence>
<reference evidence="15 16" key="1">
    <citation type="submission" date="2019-09" db="EMBL/GenBank/DDBJ databases">
        <title>Bird 10,000 Genomes (B10K) Project - Family phase.</title>
        <authorList>
            <person name="Zhang G."/>
        </authorList>
    </citation>
    <scope>NUCLEOTIDE SEQUENCE [LARGE SCALE GENOMIC DNA]</scope>
    <source>
        <strain evidence="15">OUT-0055</strain>
        <tissue evidence="15">Blood</tissue>
    </source>
</reference>
<dbReference type="Proteomes" id="UP000518911">
    <property type="component" value="Unassembled WGS sequence"/>
</dbReference>
<dbReference type="AlphaFoldDB" id="A0A7L3WM57"/>
<keyword evidence="5" id="KW-0945">Host-virus interaction</keyword>
<dbReference type="OrthoDB" id="8949317at2759"/>
<evidence type="ECO:0000256" key="8">
    <source>
        <dbReference type="ARBA" id="ARBA00022989"/>
    </source>
</evidence>
<evidence type="ECO:0000256" key="9">
    <source>
        <dbReference type="ARBA" id="ARBA00023136"/>
    </source>
</evidence>
<name>A0A7L3WM57_9GRUI</name>
<evidence type="ECO:0000256" key="1">
    <source>
        <dbReference type="ARBA" id="ARBA00004402"/>
    </source>
</evidence>
<evidence type="ECO:0000256" key="3">
    <source>
        <dbReference type="ARBA" id="ARBA00004563"/>
    </source>
</evidence>
<evidence type="ECO:0000256" key="10">
    <source>
        <dbReference type="ARBA" id="ARBA00023139"/>
    </source>
</evidence>
<keyword evidence="13" id="KW-0449">Lipoprotein</keyword>
<evidence type="ECO:0000256" key="12">
    <source>
        <dbReference type="ARBA" id="ARBA00023180"/>
    </source>
</evidence>
<evidence type="ECO:0000256" key="6">
    <source>
        <dbReference type="ARBA" id="ARBA00022692"/>
    </source>
</evidence>
<keyword evidence="11" id="KW-1015">Disulfide bond</keyword>
<keyword evidence="9 14" id="KW-0472">Membrane</keyword>
<feature type="non-terminal residue" evidence="15">
    <location>
        <position position="278"/>
    </location>
</feature>
<evidence type="ECO:0000256" key="11">
    <source>
        <dbReference type="ARBA" id="ARBA00023157"/>
    </source>
</evidence>
<comment type="subcellular location">
    <subcellularLocation>
        <location evidence="1">Host cell membrane</location>
        <topology evidence="1">Single-pass type I membrane protein</topology>
    </subcellularLocation>
    <subcellularLocation>
        <location evidence="2">Host endomembrane system</location>
        <topology evidence="2">Peripheral membrane protein</topology>
    </subcellularLocation>
    <subcellularLocation>
        <location evidence="3">Virion membrane</location>
        <topology evidence="3">Single-pass type I membrane protein</topology>
    </subcellularLocation>
</comment>
<comment type="caution">
    <text evidence="15">The sequence shown here is derived from an EMBL/GenBank/DDBJ whole genome shotgun (WGS) entry which is preliminary data.</text>
</comment>
<dbReference type="PANTHER" id="PTHR10424:SF81">
    <property type="entry name" value="ERVV2 PROTEIN"/>
    <property type="match status" value="1"/>
</dbReference>
<keyword evidence="8 14" id="KW-1133">Transmembrane helix</keyword>
<dbReference type="SUPFAM" id="SSF58069">
    <property type="entry name" value="Virus ectodomain"/>
    <property type="match status" value="1"/>
</dbReference>
<evidence type="ECO:0000256" key="4">
    <source>
        <dbReference type="ARBA" id="ARBA00022511"/>
    </source>
</evidence>
<gene>
    <name evidence="15" type="primary">Syna</name>
    <name evidence="15" type="ORF">ATLROG_R14194</name>
</gene>
<dbReference type="PANTHER" id="PTHR10424">
    <property type="entry name" value="VIRAL ENVELOPE PROTEIN"/>
    <property type="match status" value="1"/>
</dbReference>
<feature type="non-terminal residue" evidence="15">
    <location>
        <position position="1"/>
    </location>
</feature>
<evidence type="ECO:0000256" key="13">
    <source>
        <dbReference type="ARBA" id="ARBA00023288"/>
    </source>
</evidence>
<evidence type="ECO:0000313" key="16">
    <source>
        <dbReference type="Proteomes" id="UP000518911"/>
    </source>
</evidence>
<accession>A0A7L3WM57</accession>
<proteinExistence type="predicted"/>